<dbReference type="RefSeq" id="WP_119585618.1">
    <property type="nucleotide sequence ID" value="NZ_CAWODQ010000012.1"/>
</dbReference>
<evidence type="ECO:0000256" key="2">
    <source>
        <dbReference type="ARBA" id="ARBA00022737"/>
    </source>
</evidence>
<proteinExistence type="predicted"/>
<dbReference type="InterPro" id="IPR001763">
    <property type="entry name" value="Rhodanese-like_dom"/>
</dbReference>
<dbReference type="Proteomes" id="UP000286576">
    <property type="component" value="Unassembled WGS sequence"/>
</dbReference>
<dbReference type="SUPFAM" id="SSF52821">
    <property type="entry name" value="Rhodanese/Cell cycle control phosphatase"/>
    <property type="match status" value="2"/>
</dbReference>
<evidence type="ECO:0000313" key="6">
    <source>
        <dbReference type="Proteomes" id="UP000286576"/>
    </source>
</evidence>
<evidence type="ECO:0000256" key="3">
    <source>
        <dbReference type="SAM" id="MobiDB-lite"/>
    </source>
</evidence>
<dbReference type="AlphaFoldDB" id="A0A418NUJ2"/>
<dbReference type="PROSITE" id="PS00380">
    <property type="entry name" value="RHODANESE_1"/>
    <property type="match status" value="1"/>
</dbReference>
<gene>
    <name evidence="5" type="ORF">D2V07_05725</name>
</gene>
<dbReference type="EMBL" id="QXFL01000002">
    <property type="protein sequence ID" value="RIV87822.1"/>
    <property type="molecule type" value="Genomic_DNA"/>
</dbReference>
<dbReference type="CDD" id="cd01448">
    <property type="entry name" value="TST_Repeat_1"/>
    <property type="match status" value="1"/>
</dbReference>
<feature type="region of interest" description="Disordered" evidence="3">
    <location>
        <begin position="126"/>
        <end position="146"/>
    </location>
</feature>
<evidence type="ECO:0000313" key="5">
    <source>
        <dbReference type="EMBL" id="RIV87822.1"/>
    </source>
</evidence>
<dbReference type="Gene3D" id="3.40.250.10">
    <property type="entry name" value="Rhodanese-like domain"/>
    <property type="match status" value="2"/>
</dbReference>
<feature type="domain" description="Rhodanese" evidence="4">
    <location>
        <begin position="15"/>
        <end position="131"/>
    </location>
</feature>
<dbReference type="OrthoDB" id="9781034at2"/>
<dbReference type="GO" id="GO:0004792">
    <property type="term" value="F:thiosulfate-cyanide sulfurtransferase activity"/>
    <property type="evidence" value="ECO:0007669"/>
    <property type="project" value="InterPro"/>
</dbReference>
<feature type="compositionally biased region" description="Polar residues" evidence="3">
    <location>
        <begin position="131"/>
        <end position="146"/>
    </location>
</feature>
<keyword evidence="1 5" id="KW-0808">Transferase</keyword>
<evidence type="ECO:0000256" key="1">
    <source>
        <dbReference type="ARBA" id="ARBA00022679"/>
    </source>
</evidence>
<evidence type="ECO:0000259" key="4">
    <source>
        <dbReference type="PROSITE" id="PS50206"/>
    </source>
</evidence>
<dbReference type="Pfam" id="PF00581">
    <property type="entry name" value="Rhodanese"/>
    <property type="match status" value="2"/>
</dbReference>
<dbReference type="CDD" id="cd01449">
    <property type="entry name" value="TST_Repeat_2"/>
    <property type="match status" value="1"/>
</dbReference>
<dbReference type="InterPro" id="IPR036873">
    <property type="entry name" value="Rhodanese-like_dom_sf"/>
</dbReference>
<protein>
    <submittedName>
        <fullName evidence="5">Sulfurtransferase</fullName>
    </submittedName>
</protein>
<comment type="caution">
    <text evidence="5">The sequence shown here is derived from an EMBL/GenBank/DDBJ whole genome shotgun (WGS) entry which is preliminary data.</text>
</comment>
<accession>A0A418NUJ2</accession>
<dbReference type="InterPro" id="IPR045078">
    <property type="entry name" value="TST/MPST-like"/>
</dbReference>
<sequence length="280" mass="29558">MDTLVTTDWLADRLGARDLVMLDASLHLPAAGRDAAAEFAEAHIPGARFLDLKTLIDSDSEVPSACPTRFQLDARLGELGVRPTDRIVLYDNSAMRTAARAWFVLRLHGVDAAVLDGGFGKWLAEGRPTDSGPTSVERSQFSSAGTAGSIRTKADMLTNCQTRAEQVVDARDAGRFTGETADTVHDLPGGHIPGARNLFFADLLAQDGTFLPPDRLAKAFTDAGLDPAAPLTASCGSGITASVVLFAHHLIGHDHGALYDGSWSEWGADPATPKETGPAA</sequence>
<keyword evidence="2" id="KW-0677">Repeat</keyword>
<dbReference type="PANTHER" id="PTHR11364:SF27">
    <property type="entry name" value="SULFURTRANSFERASE"/>
    <property type="match status" value="1"/>
</dbReference>
<dbReference type="PANTHER" id="PTHR11364">
    <property type="entry name" value="THIOSULFATE SULFERTANSFERASE"/>
    <property type="match status" value="1"/>
</dbReference>
<dbReference type="SMART" id="SM00450">
    <property type="entry name" value="RHOD"/>
    <property type="match status" value="2"/>
</dbReference>
<dbReference type="InterPro" id="IPR001307">
    <property type="entry name" value="Thiosulphate_STrfase_CS"/>
</dbReference>
<feature type="domain" description="Rhodanese" evidence="4">
    <location>
        <begin position="161"/>
        <end position="275"/>
    </location>
</feature>
<organism evidence="5 6">
    <name type="scientific">Aurantiacibacter zhengii</name>
    <dbReference type="NCBI Taxonomy" id="2307003"/>
    <lineage>
        <taxon>Bacteria</taxon>
        <taxon>Pseudomonadati</taxon>
        <taxon>Pseudomonadota</taxon>
        <taxon>Alphaproteobacteria</taxon>
        <taxon>Sphingomonadales</taxon>
        <taxon>Erythrobacteraceae</taxon>
        <taxon>Aurantiacibacter</taxon>
    </lineage>
</organism>
<name>A0A418NUJ2_9SPHN</name>
<dbReference type="PROSITE" id="PS50206">
    <property type="entry name" value="RHODANESE_3"/>
    <property type="match status" value="2"/>
</dbReference>
<reference evidence="5 6" key="1">
    <citation type="submission" date="2018-08" db="EMBL/GenBank/DDBJ databases">
        <title>Erythrobacter zhengii sp.nov., a bacterium isolated from deep-sea sediment.</title>
        <authorList>
            <person name="Fang C."/>
            <person name="Wu Y.-H."/>
            <person name="Sun C."/>
            <person name="Wang H."/>
            <person name="Cheng H."/>
            <person name="Meng F.-X."/>
            <person name="Wang C.-S."/>
            <person name="Xu X.-W."/>
        </authorList>
    </citation>
    <scope>NUCLEOTIDE SEQUENCE [LARGE SCALE GENOMIC DNA]</scope>
    <source>
        <strain evidence="5 6">V18</strain>
    </source>
</reference>
<keyword evidence="6" id="KW-1185">Reference proteome</keyword>